<feature type="compositionally biased region" description="Low complexity" evidence="1">
    <location>
        <begin position="31"/>
        <end position="48"/>
    </location>
</feature>
<evidence type="ECO:0000313" key="2">
    <source>
        <dbReference type="EMBL" id="ODQ70418.1"/>
    </source>
</evidence>
<keyword evidence="3" id="KW-1185">Reference proteome</keyword>
<evidence type="ECO:0000313" key="3">
    <source>
        <dbReference type="Proteomes" id="UP000094385"/>
    </source>
</evidence>
<gene>
    <name evidence="2" type="ORF">LIPSTDRAFT_65516</name>
</gene>
<feature type="compositionally biased region" description="Polar residues" evidence="1">
    <location>
        <begin position="504"/>
        <end position="522"/>
    </location>
</feature>
<dbReference type="AlphaFoldDB" id="A0A1E3PYP8"/>
<dbReference type="InterPro" id="IPR013226">
    <property type="entry name" value="Pal1"/>
</dbReference>
<accession>A0A1E3PYP8</accession>
<feature type="compositionally biased region" description="Pro residues" evidence="1">
    <location>
        <begin position="105"/>
        <end position="114"/>
    </location>
</feature>
<feature type="compositionally biased region" description="Basic and acidic residues" evidence="1">
    <location>
        <begin position="184"/>
        <end position="193"/>
    </location>
</feature>
<feature type="compositionally biased region" description="Basic and acidic residues" evidence="1">
    <location>
        <begin position="229"/>
        <end position="240"/>
    </location>
</feature>
<dbReference type="Proteomes" id="UP000094385">
    <property type="component" value="Unassembled WGS sequence"/>
</dbReference>
<protein>
    <recommendedName>
        <fullName evidence="4">Pal1 cell morphology protein</fullName>
    </recommendedName>
</protein>
<evidence type="ECO:0000256" key="1">
    <source>
        <dbReference type="SAM" id="MobiDB-lite"/>
    </source>
</evidence>
<feature type="compositionally biased region" description="Basic residues" evidence="1">
    <location>
        <begin position="544"/>
        <end position="560"/>
    </location>
</feature>
<reference evidence="2 3" key="1">
    <citation type="journal article" date="2016" name="Proc. Natl. Acad. Sci. U.S.A.">
        <title>Comparative genomics of biotechnologically important yeasts.</title>
        <authorList>
            <person name="Riley R."/>
            <person name="Haridas S."/>
            <person name="Wolfe K.H."/>
            <person name="Lopes M.R."/>
            <person name="Hittinger C.T."/>
            <person name="Goeker M."/>
            <person name="Salamov A.A."/>
            <person name="Wisecaver J.H."/>
            <person name="Long T.M."/>
            <person name="Calvey C.H."/>
            <person name="Aerts A.L."/>
            <person name="Barry K.W."/>
            <person name="Choi C."/>
            <person name="Clum A."/>
            <person name="Coughlan A.Y."/>
            <person name="Deshpande S."/>
            <person name="Douglass A.P."/>
            <person name="Hanson S.J."/>
            <person name="Klenk H.-P."/>
            <person name="LaButti K.M."/>
            <person name="Lapidus A."/>
            <person name="Lindquist E.A."/>
            <person name="Lipzen A.M."/>
            <person name="Meier-Kolthoff J.P."/>
            <person name="Ohm R.A."/>
            <person name="Otillar R.P."/>
            <person name="Pangilinan J.L."/>
            <person name="Peng Y."/>
            <person name="Rokas A."/>
            <person name="Rosa C.A."/>
            <person name="Scheuner C."/>
            <person name="Sibirny A.A."/>
            <person name="Slot J.C."/>
            <person name="Stielow J.B."/>
            <person name="Sun H."/>
            <person name="Kurtzman C.P."/>
            <person name="Blackwell M."/>
            <person name="Grigoriev I.V."/>
            <person name="Jeffries T.W."/>
        </authorList>
    </citation>
    <scope>NUCLEOTIDE SEQUENCE [LARGE SCALE GENOMIC DNA]</scope>
    <source>
        <strain evidence="2 3">NRRL Y-11557</strain>
    </source>
</reference>
<name>A0A1E3PYP8_LIPST</name>
<evidence type="ECO:0008006" key="4">
    <source>
        <dbReference type="Google" id="ProtNLM"/>
    </source>
</evidence>
<feature type="region of interest" description="Disordered" evidence="1">
    <location>
        <begin position="18"/>
        <end position="120"/>
    </location>
</feature>
<dbReference type="Pfam" id="PF08316">
    <property type="entry name" value="Pal1"/>
    <property type="match status" value="2"/>
</dbReference>
<dbReference type="PANTHER" id="PTHR28307">
    <property type="entry name" value="PROTEIN PAL1"/>
    <property type="match status" value="1"/>
</dbReference>
<sequence>MAFASNNPFRAAVLPHALSKDPFDPAPLPMSPSHSAPPAAFRAPSFNSNNPFLDVLDDSSPGNSSRESVLLRRSTSDSSHENIRPLPDLFVNLSVREEDDMHTMRPPPPPPPPRSNRRQNLHGDLLLSDDLRAQRNSESSTFDSHAIIEAYMPLDRDNRPPESPLPTRHRAHNALQSRYHPERRRPSGTKEEDPFATPPSAAYNSKHSHRHAMSTPQVQDNGPSLSSDRSSRRDHDEISHHKSRSHIGKSTTISPKVQHHHHAKSSSPTSKSSSSSKKQNGALDKIDKLDVTGIFGTGFHHDGPFDACNPHRNTNKKKAPMLAFPVDSENNALGAPRHLMTNTKANGAPRHTGDGVNGSDALRFDPVLKADPVHGIISLGLGSSTFLEGAPASRAAIMQQRMREKDNEANVIDFSRLGGGATLEPTGAGLSRKKSIVQKIIGINNTKERDYAQSHLQPINVAAANVPSRSRSVSADGMKGFIGEVILEENSPTDGSSGGKAPAVTTTSTGMLRQASSPGSTVSFTSHTLSPTSPSSKDENATKLLKRVKSLKVGGRKRAE</sequence>
<dbReference type="GO" id="GO:0005737">
    <property type="term" value="C:cytoplasm"/>
    <property type="evidence" value="ECO:0007669"/>
    <property type="project" value="TreeGrafter"/>
</dbReference>
<proteinExistence type="predicted"/>
<dbReference type="OrthoDB" id="5352132at2759"/>
<feature type="compositionally biased region" description="Polar residues" evidence="1">
    <location>
        <begin position="214"/>
        <end position="223"/>
    </location>
</feature>
<feature type="compositionally biased region" description="Basic and acidic residues" evidence="1">
    <location>
        <begin position="74"/>
        <end position="83"/>
    </location>
</feature>
<feature type="compositionally biased region" description="Low complexity" evidence="1">
    <location>
        <begin position="523"/>
        <end position="535"/>
    </location>
</feature>
<organism evidence="2 3">
    <name type="scientific">Lipomyces starkeyi NRRL Y-11557</name>
    <dbReference type="NCBI Taxonomy" id="675824"/>
    <lineage>
        <taxon>Eukaryota</taxon>
        <taxon>Fungi</taxon>
        <taxon>Dikarya</taxon>
        <taxon>Ascomycota</taxon>
        <taxon>Saccharomycotina</taxon>
        <taxon>Lipomycetes</taxon>
        <taxon>Lipomycetales</taxon>
        <taxon>Lipomycetaceae</taxon>
        <taxon>Lipomyces</taxon>
    </lineage>
</organism>
<feature type="region of interest" description="Disordered" evidence="1">
    <location>
        <begin position="153"/>
        <end position="285"/>
    </location>
</feature>
<dbReference type="EMBL" id="KV454300">
    <property type="protein sequence ID" value="ODQ70418.1"/>
    <property type="molecule type" value="Genomic_DNA"/>
</dbReference>
<feature type="region of interest" description="Disordered" evidence="1">
    <location>
        <begin position="489"/>
        <end position="560"/>
    </location>
</feature>
<feature type="compositionally biased region" description="Low complexity" evidence="1">
    <location>
        <begin position="265"/>
        <end position="278"/>
    </location>
</feature>
<dbReference type="STRING" id="675824.A0A1E3PYP8"/>
<dbReference type="PANTHER" id="PTHR28307:SF2">
    <property type="entry name" value="PROTEIN PAL1"/>
    <property type="match status" value="1"/>
</dbReference>